<dbReference type="EMBL" id="VKKY01000001">
    <property type="protein sequence ID" value="KAA3440581.1"/>
    <property type="molecule type" value="Genomic_DNA"/>
</dbReference>
<dbReference type="RefSeq" id="WP_149090212.1">
    <property type="nucleotide sequence ID" value="NZ_VKKY01000001.1"/>
</dbReference>
<reference evidence="1 2" key="1">
    <citation type="submission" date="2019-07" db="EMBL/GenBank/DDBJ databases">
        <title>Rufibacter sp. nov., isolated from lake sediment.</title>
        <authorList>
            <person name="Qu J.-H."/>
        </authorList>
    </citation>
    <scope>NUCLEOTIDE SEQUENCE [LARGE SCALE GENOMIC DNA]</scope>
    <source>
        <strain evidence="1 2">NBS58-1</strain>
    </source>
</reference>
<comment type="caution">
    <text evidence="1">The sequence shown here is derived from an EMBL/GenBank/DDBJ whole genome shotgun (WGS) entry which is preliminary data.</text>
</comment>
<dbReference type="Proteomes" id="UP000324133">
    <property type="component" value="Unassembled WGS sequence"/>
</dbReference>
<dbReference type="Pfam" id="PF11964">
    <property type="entry name" value="SpoIIAA-like"/>
    <property type="match status" value="1"/>
</dbReference>
<accession>A0A5B6TJI7</accession>
<dbReference type="AlphaFoldDB" id="A0A5B6TJI7"/>
<evidence type="ECO:0000313" key="2">
    <source>
        <dbReference type="Proteomes" id="UP000324133"/>
    </source>
</evidence>
<name>A0A5B6TJI7_9BACT</name>
<dbReference type="SUPFAM" id="SSF52091">
    <property type="entry name" value="SpoIIaa-like"/>
    <property type="match status" value="1"/>
</dbReference>
<protein>
    <submittedName>
        <fullName evidence="1">STAS/SEC14 domain-containing protein</fullName>
    </submittedName>
</protein>
<gene>
    <name evidence="1" type="ORF">FOA19_08000</name>
</gene>
<dbReference type="InterPro" id="IPR036513">
    <property type="entry name" value="STAS_dom_sf"/>
</dbReference>
<sequence>MFEQLPSTYYQSNAFTVQYDQDRSLGLSVWQGKMSSEDLKEAFLLCSHVMEKYKLTRWLAHDRNMKAFSEEDTQWIFENIVPSMLAGPLRRMAIIPSKDKEQVASVDFLIQRAGDLGDMEVKNFEEENEAMRWLMQEF</sequence>
<keyword evidence="2" id="KW-1185">Reference proteome</keyword>
<dbReference type="InterPro" id="IPR021866">
    <property type="entry name" value="SpoIIAA-like"/>
</dbReference>
<proteinExistence type="predicted"/>
<dbReference type="OrthoDB" id="880716at2"/>
<organism evidence="1 2">
    <name type="scientific">Rufibacter hautae</name>
    <dbReference type="NCBI Taxonomy" id="2595005"/>
    <lineage>
        <taxon>Bacteria</taxon>
        <taxon>Pseudomonadati</taxon>
        <taxon>Bacteroidota</taxon>
        <taxon>Cytophagia</taxon>
        <taxon>Cytophagales</taxon>
        <taxon>Hymenobacteraceae</taxon>
        <taxon>Rufibacter</taxon>
    </lineage>
</organism>
<evidence type="ECO:0000313" key="1">
    <source>
        <dbReference type="EMBL" id="KAA3440581.1"/>
    </source>
</evidence>